<keyword evidence="3" id="KW-0158">Chromosome</keyword>
<organism evidence="10 11">
    <name type="scientific">Lodderomyces beijingensis</name>
    <dbReference type="NCBI Taxonomy" id="1775926"/>
    <lineage>
        <taxon>Eukaryota</taxon>
        <taxon>Fungi</taxon>
        <taxon>Dikarya</taxon>
        <taxon>Ascomycota</taxon>
        <taxon>Saccharomycotina</taxon>
        <taxon>Pichiomycetes</taxon>
        <taxon>Debaryomycetaceae</taxon>
        <taxon>Candida/Lodderomyces clade</taxon>
        <taxon>Lodderomyces</taxon>
    </lineage>
</organism>
<keyword evidence="6" id="KW-0995">Kinetochore</keyword>
<sequence>MSVDIDTNNNKSGVRYDRLKLVGQRAVERVLNKSLTADQVNSCYKDIANTELGPEVLNIGTSQLRTYLNEEALAEFDQIYEENDLFVKLNELDEIIEAAQSREVEKSEAPESQPVFFDHLSPSQVIDAITVSKSEGVLSRMREVYFKLVSENDELAETLRGFRDHADSVSSDIQNLLGLIKDQADSVQAGPVDIDDILQLKDSESNQ</sequence>
<comment type="subcellular location">
    <subcellularLocation>
        <location evidence="2">Chromosome</location>
        <location evidence="2">Centromere</location>
        <location evidence="2">Kinetochore</location>
    </subcellularLocation>
    <subcellularLocation>
        <location evidence="1">Nucleus</location>
    </subcellularLocation>
</comment>
<dbReference type="PANTHER" id="PTHR15459:SF3">
    <property type="entry name" value="POLYAMINE-MODULATED FACTOR 1"/>
    <property type="match status" value="1"/>
</dbReference>
<name>A0ABP0ZGG4_9ASCO</name>
<proteinExistence type="predicted"/>
<reference evidence="10 11" key="1">
    <citation type="submission" date="2024-03" db="EMBL/GenBank/DDBJ databases">
        <authorList>
            <person name="Brejova B."/>
        </authorList>
    </citation>
    <scope>NUCLEOTIDE SEQUENCE [LARGE SCALE GENOMIC DNA]</scope>
    <source>
        <strain evidence="10 11">CBS 14171</strain>
    </source>
</reference>
<evidence type="ECO:0000256" key="8">
    <source>
        <dbReference type="ARBA" id="ARBA00023306"/>
    </source>
</evidence>
<dbReference type="InterPro" id="IPR007128">
    <property type="entry name" value="PMF1/Nnf1"/>
</dbReference>
<evidence type="ECO:0000256" key="1">
    <source>
        <dbReference type="ARBA" id="ARBA00004123"/>
    </source>
</evidence>
<keyword evidence="11" id="KW-1185">Reference proteome</keyword>
<evidence type="ECO:0000256" key="6">
    <source>
        <dbReference type="ARBA" id="ARBA00022838"/>
    </source>
</evidence>
<evidence type="ECO:0000256" key="9">
    <source>
        <dbReference type="ARBA" id="ARBA00023328"/>
    </source>
</evidence>
<evidence type="ECO:0000313" key="11">
    <source>
        <dbReference type="Proteomes" id="UP001497383"/>
    </source>
</evidence>
<keyword evidence="9" id="KW-0137">Centromere</keyword>
<protein>
    <submittedName>
        <fullName evidence="10">Uncharacterized protein</fullName>
    </submittedName>
</protein>
<evidence type="ECO:0000256" key="2">
    <source>
        <dbReference type="ARBA" id="ARBA00004629"/>
    </source>
</evidence>
<dbReference type="EMBL" id="OZ022405">
    <property type="protein sequence ID" value="CAK9436344.1"/>
    <property type="molecule type" value="Genomic_DNA"/>
</dbReference>
<evidence type="ECO:0000256" key="7">
    <source>
        <dbReference type="ARBA" id="ARBA00023242"/>
    </source>
</evidence>
<dbReference type="PANTHER" id="PTHR15459">
    <property type="entry name" value="POLYAMINE-MODULATED FACTOR 1"/>
    <property type="match status" value="1"/>
</dbReference>
<evidence type="ECO:0000256" key="3">
    <source>
        <dbReference type="ARBA" id="ARBA00022454"/>
    </source>
</evidence>
<evidence type="ECO:0000313" key="10">
    <source>
        <dbReference type="EMBL" id="CAK9436344.1"/>
    </source>
</evidence>
<keyword evidence="8" id="KW-0131">Cell cycle</keyword>
<gene>
    <name evidence="10" type="ORF">LODBEIA_P09020</name>
</gene>
<keyword evidence="7" id="KW-0539">Nucleus</keyword>
<dbReference type="Pfam" id="PF03980">
    <property type="entry name" value="Nnf1"/>
    <property type="match status" value="1"/>
</dbReference>
<evidence type="ECO:0000256" key="4">
    <source>
        <dbReference type="ARBA" id="ARBA00022618"/>
    </source>
</evidence>
<accession>A0ABP0ZGG4</accession>
<dbReference type="RefSeq" id="XP_066827840.1">
    <property type="nucleotide sequence ID" value="XM_066976874.1"/>
</dbReference>
<evidence type="ECO:0000256" key="5">
    <source>
        <dbReference type="ARBA" id="ARBA00022776"/>
    </source>
</evidence>
<keyword evidence="5" id="KW-0498">Mitosis</keyword>
<dbReference type="Proteomes" id="UP001497383">
    <property type="component" value="Chromosome 1"/>
</dbReference>
<dbReference type="GeneID" id="92206098"/>
<keyword evidence="4" id="KW-0132">Cell division</keyword>